<feature type="domain" description="VOC" evidence="2">
    <location>
        <begin position="7"/>
        <end position="126"/>
    </location>
</feature>
<dbReference type="OrthoDB" id="9795306at2"/>
<dbReference type="EMBL" id="PTJC01000005">
    <property type="protein sequence ID" value="PPK87435.1"/>
    <property type="molecule type" value="Genomic_DNA"/>
</dbReference>
<dbReference type="PROSITE" id="PS51819">
    <property type="entry name" value="VOC"/>
    <property type="match status" value="1"/>
</dbReference>
<dbReference type="Pfam" id="PF00903">
    <property type="entry name" value="Glyoxalase"/>
    <property type="match status" value="1"/>
</dbReference>
<protein>
    <submittedName>
        <fullName evidence="3">Putative glyoxalase superfamily protein PhnB</fullName>
    </submittedName>
</protein>
<feature type="compositionally biased region" description="Polar residues" evidence="1">
    <location>
        <begin position="117"/>
        <end position="131"/>
    </location>
</feature>
<dbReference type="CDD" id="cd07246">
    <property type="entry name" value="VOC_like"/>
    <property type="match status" value="1"/>
</dbReference>
<dbReference type="RefSeq" id="WP_104418037.1">
    <property type="nucleotide sequence ID" value="NZ_PTJC01000005.1"/>
</dbReference>
<evidence type="ECO:0000313" key="4">
    <source>
        <dbReference type="Proteomes" id="UP000237662"/>
    </source>
</evidence>
<evidence type="ECO:0000313" key="3">
    <source>
        <dbReference type="EMBL" id="PPK87435.1"/>
    </source>
</evidence>
<feature type="compositionally biased region" description="Basic and acidic residues" evidence="1">
    <location>
        <begin position="102"/>
        <end position="112"/>
    </location>
</feature>
<reference evidence="3 4" key="1">
    <citation type="submission" date="2018-02" db="EMBL/GenBank/DDBJ databases">
        <title>Genomic Encyclopedia of Archaeal and Bacterial Type Strains, Phase II (KMG-II): from individual species to whole genera.</title>
        <authorList>
            <person name="Goeker M."/>
        </authorList>
    </citation>
    <scope>NUCLEOTIDE SEQUENCE [LARGE SCALE GENOMIC DNA]</scope>
    <source>
        <strain evidence="3 4">DSM 29526</strain>
    </source>
</reference>
<accession>A0A2S6I7E6</accession>
<comment type="caution">
    <text evidence="3">The sequence shown here is derived from an EMBL/GenBank/DDBJ whole genome shotgun (WGS) entry which is preliminary data.</text>
</comment>
<dbReference type="Proteomes" id="UP000237662">
    <property type="component" value="Unassembled WGS sequence"/>
</dbReference>
<dbReference type="PANTHER" id="PTHR34109">
    <property type="entry name" value="BNAUNNG04460D PROTEIN-RELATED"/>
    <property type="match status" value="1"/>
</dbReference>
<proteinExistence type="predicted"/>
<evidence type="ECO:0000259" key="2">
    <source>
        <dbReference type="PROSITE" id="PS51819"/>
    </source>
</evidence>
<dbReference type="InterPro" id="IPR004360">
    <property type="entry name" value="Glyas_Fos-R_dOase_dom"/>
</dbReference>
<dbReference type="AlphaFoldDB" id="A0A2S6I7E6"/>
<dbReference type="Gene3D" id="3.30.720.120">
    <property type="match status" value="1"/>
</dbReference>
<dbReference type="Gene3D" id="3.30.720.110">
    <property type="match status" value="1"/>
</dbReference>
<dbReference type="InterPro" id="IPR037523">
    <property type="entry name" value="VOC_core"/>
</dbReference>
<keyword evidence="4" id="KW-1185">Reference proteome</keyword>
<evidence type="ECO:0000256" key="1">
    <source>
        <dbReference type="SAM" id="MobiDB-lite"/>
    </source>
</evidence>
<dbReference type="InterPro" id="IPR029068">
    <property type="entry name" value="Glyas_Bleomycin-R_OHBP_Dase"/>
</dbReference>
<dbReference type="PANTHER" id="PTHR34109:SF1">
    <property type="entry name" value="VOC DOMAIN-CONTAINING PROTEIN"/>
    <property type="match status" value="1"/>
</dbReference>
<name>A0A2S6I7E6_9BACT</name>
<sequence length="131" mass="14748">MPLAYKPANYTSLSPYHVVQGADRYIEFLEQVFGAERLRHYTYEGRVVHAEVRIDDTVLMLADANEQYGPNKPLTHLYVADVDDLYQRAIAAGCTSNGEPQTRPDDPDRRGGFTDPFGNSWSVATQTETVH</sequence>
<dbReference type="SUPFAM" id="SSF54593">
    <property type="entry name" value="Glyoxalase/Bleomycin resistance protein/Dihydroxybiphenyl dioxygenase"/>
    <property type="match status" value="1"/>
</dbReference>
<feature type="region of interest" description="Disordered" evidence="1">
    <location>
        <begin position="93"/>
        <end position="131"/>
    </location>
</feature>
<gene>
    <name evidence="3" type="ORF">CLV84_0376</name>
</gene>
<organism evidence="3 4">
    <name type="scientific">Neolewinella xylanilytica</name>
    <dbReference type="NCBI Taxonomy" id="1514080"/>
    <lineage>
        <taxon>Bacteria</taxon>
        <taxon>Pseudomonadati</taxon>
        <taxon>Bacteroidota</taxon>
        <taxon>Saprospiria</taxon>
        <taxon>Saprospirales</taxon>
        <taxon>Lewinellaceae</taxon>
        <taxon>Neolewinella</taxon>
    </lineage>
</organism>